<proteinExistence type="predicted"/>
<dbReference type="Proteomes" id="UP001285441">
    <property type="component" value="Unassembled WGS sequence"/>
</dbReference>
<reference evidence="2" key="2">
    <citation type="submission" date="2023-06" db="EMBL/GenBank/DDBJ databases">
        <authorList>
            <consortium name="Lawrence Berkeley National Laboratory"/>
            <person name="Haridas S."/>
            <person name="Hensen N."/>
            <person name="Bonometti L."/>
            <person name="Westerberg I."/>
            <person name="Brannstrom I.O."/>
            <person name="Guillou S."/>
            <person name="Cros-Aarteil S."/>
            <person name="Calhoun S."/>
            <person name="Kuo A."/>
            <person name="Mondo S."/>
            <person name="Pangilinan J."/>
            <person name="Riley R."/>
            <person name="LaButti K."/>
            <person name="Andreopoulos B."/>
            <person name="Lipzen A."/>
            <person name="Chen C."/>
            <person name="Yanf M."/>
            <person name="Daum C."/>
            <person name="Ng V."/>
            <person name="Clum A."/>
            <person name="Steindorff A."/>
            <person name="Ohm R."/>
            <person name="Martin F."/>
            <person name="Silar P."/>
            <person name="Natvig D."/>
            <person name="Lalanne C."/>
            <person name="Gautier V."/>
            <person name="Ament-velasquez S.L."/>
            <person name="Kruys A."/>
            <person name="Hutchinson M.I."/>
            <person name="Powell A.J."/>
            <person name="Barry K."/>
            <person name="Miller A.N."/>
            <person name="Grigoriev I.V."/>
            <person name="Debuchy R."/>
            <person name="Gladieux P."/>
            <person name="Thoren M.H."/>
            <person name="Johannesson H."/>
        </authorList>
    </citation>
    <scope>NUCLEOTIDE SEQUENCE</scope>
    <source>
        <strain evidence="2">CBS 232.78</strain>
    </source>
</reference>
<evidence type="ECO:0000259" key="1">
    <source>
        <dbReference type="Pfam" id="PF14420"/>
    </source>
</evidence>
<name>A0AAE0NYA3_9PEZI</name>
<dbReference type="Pfam" id="PF14420">
    <property type="entry name" value="Clr5"/>
    <property type="match status" value="1"/>
</dbReference>
<sequence length="574" mass="65911">MARPPVPVAVAKPPAASLQDVQYASQEDWDKHRATITQLYLHEDRTLRDVMDYMAQTHHFKATVKMYRTRIKKWQLDKNNKMDEVVTMLRLKKERDAVGKGSRFFIRGRRVSWDDVERYLSRNPTVQAKISDDDGGQTIEIGSAALGIVCRSPTPDFVRIFAVPRNLDGARDVRIHEEILSLFTTYMEGAYDQGIWGNSIMHNRAFGLNGARGNARLNNWASSLRTATDWLGREIDSVQIINCQMDELRQIITDQDCTLFPCLLRACFYLSSRRPRLGLQVTQFVAAMFGIVLGEHHPMTRAWQRIRTLPISEYLLVLENAARVRLDHLANYYPDGFRDENTIRALREYILVLRLRPEHNAEEIQRQIDIALFDILSVPQDQLSGQHCRLLINVASSQIAAKKYAEAEATLDRVGQWVEQVRMHDRIFERIAGDRLFNMALLRLINGRADEAHDLMLEAREHTIKTFGTTGMVYIDIMTGLVSLPVSRTPEELAGWKAELNRAFDDIISRTGRKGLFSYMYQYQDVDNSDLLNDGPWDTDVGNIHAAKLRIPKLPAQCRDLQTIPGVYYEYDPM</sequence>
<dbReference type="EMBL" id="JAULSW010000002">
    <property type="protein sequence ID" value="KAK3389997.1"/>
    <property type="molecule type" value="Genomic_DNA"/>
</dbReference>
<protein>
    <recommendedName>
        <fullName evidence="1">Clr5 domain-containing protein</fullName>
    </recommendedName>
</protein>
<dbReference type="PANTHER" id="PTHR38788:SF3">
    <property type="entry name" value="CLR5 DOMAIN-CONTAINING PROTEIN"/>
    <property type="match status" value="1"/>
</dbReference>
<accession>A0AAE0NYA3</accession>
<dbReference type="InterPro" id="IPR025676">
    <property type="entry name" value="Clr5_dom"/>
</dbReference>
<feature type="domain" description="Clr5" evidence="1">
    <location>
        <begin position="25"/>
        <end position="78"/>
    </location>
</feature>
<comment type="caution">
    <text evidence="2">The sequence shown here is derived from an EMBL/GenBank/DDBJ whole genome shotgun (WGS) entry which is preliminary data.</text>
</comment>
<gene>
    <name evidence="2" type="ORF">B0H63DRAFT_389421</name>
</gene>
<reference evidence="2" key="1">
    <citation type="journal article" date="2023" name="Mol. Phylogenet. Evol.">
        <title>Genome-scale phylogeny and comparative genomics of the fungal order Sordariales.</title>
        <authorList>
            <person name="Hensen N."/>
            <person name="Bonometti L."/>
            <person name="Westerberg I."/>
            <person name="Brannstrom I.O."/>
            <person name="Guillou S."/>
            <person name="Cros-Aarteil S."/>
            <person name="Calhoun S."/>
            <person name="Haridas S."/>
            <person name="Kuo A."/>
            <person name="Mondo S."/>
            <person name="Pangilinan J."/>
            <person name="Riley R."/>
            <person name="LaButti K."/>
            <person name="Andreopoulos B."/>
            <person name="Lipzen A."/>
            <person name="Chen C."/>
            <person name="Yan M."/>
            <person name="Daum C."/>
            <person name="Ng V."/>
            <person name="Clum A."/>
            <person name="Steindorff A."/>
            <person name="Ohm R.A."/>
            <person name="Martin F."/>
            <person name="Silar P."/>
            <person name="Natvig D.O."/>
            <person name="Lalanne C."/>
            <person name="Gautier V."/>
            <person name="Ament-Velasquez S.L."/>
            <person name="Kruys A."/>
            <person name="Hutchinson M.I."/>
            <person name="Powell A.J."/>
            <person name="Barry K."/>
            <person name="Miller A.N."/>
            <person name="Grigoriev I.V."/>
            <person name="Debuchy R."/>
            <person name="Gladieux P."/>
            <person name="Hiltunen Thoren M."/>
            <person name="Johannesson H."/>
        </authorList>
    </citation>
    <scope>NUCLEOTIDE SEQUENCE</scope>
    <source>
        <strain evidence="2">CBS 232.78</strain>
    </source>
</reference>
<keyword evidence="3" id="KW-1185">Reference proteome</keyword>
<evidence type="ECO:0000313" key="3">
    <source>
        <dbReference type="Proteomes" id="UP001285441"/>
    </source>
</evidence>
<evidence type="ECO:0000313" key="2">
    <source>
        <dbReference type="EMBL" id="KAK3389997.1"/>
    </source>
</evidence>
<dbReference type="PANTHER" id="PTHR38788">
    <property type="entry name" value="CLR5 DOMAIN-CONTAINING PROTEIN"/>
    <property type="match status" value="1"/>
</dbReference>
<dbReference type="AlphaFoldDB" id="A0AAE0NYA3"/>
<organism evidence="2 3">
    <name type="scientific">Podospora didyma</name>
    <dbReference type="NCBI Taxonomy" id="330526"/>
    <lineage>
        <taxon>Eukaryota</taxon>
        <taxon>Fungi</taxon>
        <taxon>Dikarya</taxon>
        <taxon>Ascomycota</taxon>
        <taxon>Pezizomycotina</taxon>
        <taxon>Sordariomycetes</taxon>
        <taxon>Sordariomycetidae</taxon>
        <taxon>Sordariales</taxon>
        <taxon>Podosporaceae</taxon>
        <taxon>Podospora</taxon>
    </lineage>
</organism>